<keyword evidence="2" id="KW-1133">Transmembrane helix</keyword>
<proteinExistence type="predicted"/>
<sequence>MHDEEQQDPVSSQDRKGKRRAIILDESTERTPLLEQLAGTSQLPWQGVNETDEATRLSSRRRLCAKLTKVFLLSLLASILFLVVIALLAWSYAGRASGLTPQDIINKHLVFQGPDKVEIISVTADGGLWVLDIGDALGINSGSDDGILDRLWKGIGRQGVRTLEHVSLNLTTVSLLPELDPYQVLANIDIPPFQVPLSVNPPDDDTWLTPITVSALVHPTTNTSIVASFLRDSWKRGFFAVRADVKSVYVLGGSWNRPSWRTKFHGKLSNIHASLRLQVPSIPGLPHPGADVPLPTVAELISLKSFSLYSARSQLNLIAEASVIDPVPSGLNFTSPPLQFTASLPTTSHSTIDIASVIAAPFSLTHPNITIQLEGSVLPIESAALPTLSSFLMRYLSGKSNPIVISSKLLPGLAIQADFPAPNPRPHILQNVTIHDMKLKPKGSNGQFFASGTVFARVVLPKGMDVTLDVSKVLPDVLIFDGEVPVNFSWTPPAPPEPPLPDPLPERAFGHIRPEDWLNATSVRDPSGVDEGSAYAVTAKVVDVPLEVLPGRQKEFSNFVSKVIFNSDGAVAGLQGVAAVSVSVEGLPVDGRESELSLQGLPFRGSVKINKKSLLKDQIKQWRHILDSFPFISASRRSSQQ</sequence>
<reference evidence="3 4" key="1">
    <citation type="submission" date="2020-07" db="EMBL/GenBank/DDBJ databases">
        <title>Comparative genomics of pyrophilous fungi reveals a link between fire events and developmental genes.</title>
        <authorList>
            <consortium name="DOE Joint Genome Institute"/>
            <person name="Steindorff A.S."/>
            <person name="Carver A."/>
            <person name="Calhoun S."/>
            <person name="Stillman K."/>
            <person name="Liu H."/>
            <person name="Lipzen A."/>
            <person name="Pangilinan J."/>
            <person name="Labutti K."/>
            <person name="Bruns T.D."/>
            <person name="Grigoriev I.V."/>
        </authorList>
    </citation>
    <scope>NUCLEOTIDE SEQUENCE [LARGE SCALE GENOMIC DNA]</scope>
    <source>
        <strain evidence="3 4">CBS 144469</strain>
    </source>
</reference>
<feature type="transmembrane region" description="Helical" evidence="2">
    <location>
        <begin position="70"/>
        <end position="93"/>
    </location>
</feature>
<name>A0A8H6HFN2_9AGAR</name>
<accession>A0A8H6HFN2</accession>
<comment type="caution">
    <text evidence="3">The sequence shown here is derived from an EMBL/GenBank/DDBJ whole genome shotgun (WGS) entry which is preliminary data.</text>
</comment>
<dbReference type="Proteomes" id="UP000521943">
    <property type="component" value="Unassembled WGS sequence"/>
</dbReference>
<dbReference type="AlphaFoldDB" id="A0A8H6HFN2"/>
<gene>
    <name evidence="3" type="ORF">DFP72DRAFT_923745</name>
</gene>
<protein>
    <submittedName>
        <fullName evidence="3">Uncharacterized protein</fullName>
    </submittedName>
</protein>
<evidence type="ECO:0000313" key="4">
    <source>
        <dbReference type="Proteomes" id="UP000521943"/>
    </source>
</evidence>
<organism evidence="3 4">
    <name type="scientific">Ephemerocybe angulata</name>
    <dbReference type="NCBI Taxonomy" id="980116"/>
    <lineage>
        <taxon>Eukaryota</taxon>
        <taxon>Fungi</taxon>
        <taxon>Dikarya</taxon>
        <taxon>Basidiomycota</taxon>
        <taxon>Agaricomycotina</taxon>
        <taxon>Agaricomycetes</taxon>
        <taxon>Agaricomycetidae</taxon>
        <taxon>Agaricales</taxon>
        <taxon>Agaricineae</taxon>
        <taxon>Psathyrellaceae</taxon>
        <taxon>Ephemerocybe</taxon>
    </lineage>
</organism>
<keyword evidence="2" id="KW-0472">Membrane</keyword>
<evidence type="ECO:0000313" key="3">
    <source>
        <dbReference type="EMBL" id="KAF6745964.1"/>
    </source>
</evidence>
<keyword evidence="4" id="KW-1185">Reference proteome</keyword>
<keyword evidence="2" id="KW-0812">Transmembrane</keyword>
<dbReference type="EMBL" id="JACGCI010000097">
    <property type="protein sequence ID" value="KAF6745964.1"/>
    <property type="molecule type" value="Genomic_DNA"/>
</dbReference>
<evidence type="ECO:0000256" key="2">
    <source>
        <dbReference type="SAM" id="Phobius"/>
    </source>
</evidence>
<dbReference type="OrthoDB" id="10039566at2759"/>
<evidence type="ECO:0000256" key="1">
    <source>
        <dbReference type="SAM" id="MobiDB-lite"/>
    </source>
</evidence>
<feature type="region of interest" description="Disordered" evidence="1">
    <location>
        <begin position="1"/>
        <end position="22"/>
    </location>
</feature>